<dbReference type="PROSITE" id="PS50089">
    <property type="entry name" value="ZF_RING_2"/>
    <property type="match status" value="1"/>
</dbReference>
<dbReference type="Proteomes" id="UP000681967">
    <property type="component" value="Unassembled WGS sequence"/>
</dbReference>
<dbReference type="FunFam" id="1.10.1170.10:FF:000002">
    <property type="entry name" value="Baculoviral IAP repeat containing 7"/>
    <property type="match status" value="1"/>
</dbReference>
<dbReference type="GO" id="GO:0004842">
    <property type="term" value="F:ubiquitin-protein transferase activity"/>
    <property type="evidence" value="ECO:0007669"/>
    <property type="project" value="TreeGrafter"/>
</dbReference>
<evidence type="ECO:0000313" key="10">
    <source>
        <dbReference type="EMBL" id="CAF2145090.1"/>
    </source>
</evidence>
<feature type="compositionally biased region" description="Polar residues" evidence="5">
    <location>
        <begin position="60"/>
        <end position="77"/>
    </location>
</feature>
<dbReference type="Gene3D" id="1.10.533.10">
    <property type="entry name" value="Death Domain, Fas"/>
    <property type="match status" value="1"/>
</dbReference>
<evidence type="ECO:0000313" key="7">
    <source>
        <dbReference type="EMBL" id="CAF1593066.1"/>
    </source>
</evidence>
<accession>A0A816AKT1</accession>
<evidence type="ECO:0000313" key="9">
    <source>
        <dbReference type="EMBL" id="CAF2066126.1"/>
    </source>
</evidence>
<dbReference type="Pfam" id="PF13920">
    <property type="entry name" value="zf-C3HC4_3"/>
    <property type="match status" value="1"/>
</dbReference>
<dbReference type="InterPro" id="IPR051652">
    <property type="entry name" value="MDM2_MDM4_MUL1"/>
</dbReference>
<reference evidence="8" key="1">
    <citation type="submission" date="2021-02" db="EMBL/GenBank/DDBJ databases">
        <authorList>
            <person name="Nowell W R."/>
        </authorList>
    </citation>
    <scope>NUCLEOTIDE SEQUENCE</scope>
</reference>
<dbReference type="EMBL" id="CAJOBH010023123">
    <property type="protein sequence ID" value="CAF4233533.1"/>
    <property type="molecule type" value="Genomic_DNA"/>
</dbReference>
<dbReference type="EMBL" id="CAJOBF010000072">
    <property type="protein sequence ID" value="CAF3739634.1"/>
    <property type="molecule type" value="Genomic_DNA"/>
</dbReference>
<evidence type="ECO:0000313" key="15">
    <source>
        <dbReference type="Proteomes" id="UP000663855"/>
    </source>
</evidence>
<dbReference type="EMBL" id="CAJOBI010001215">
    <property type="protein sequence ID" value="CAF3869571.1"/>
    <property type="molecule type" value="Genomic_DNA"/>
</dbReference>
<evidence type="ECO:0000256" key="3">
    <source>
        <dbReference type="ARBA" id="ARBA00022833"/>
    </source>
</evidence>
<evidence type="ECO:0000256" key="1">
    <source>
        <dbReference type="ARBA" id="ARBA00022723"/>
    </source>
</evidence>
<dbReference type="OrthoDB" id="10251804at2759"/>
<protein>
    <recommendedName>
        <fullName evidence="6">RING-type domain-containing protein</fullName>
    </recommendedName>
</protein>
<sequence>MAKQLSMEDLIKKYQYLKSNQVLTARTEKNLKTHETDRTSDENYSKYSKSSSMLHDETGASAQSMLSNTPLESSSASNSEDACKVCLDAEANCAFIECGHIVSCLNCAKLLTRCPICRETIKRTLRVYKS</sequence>
<dbReference type="EMBL" id="CAJNOV010017015">
    <property type="protein sequence ID" value="CAF1598823.1"/>
    <property type="molecule type" value="Genomic_DNA"/>
</dbReference>
<feature type="region of interest" description="Disordered" evidence="5">
    <location>
        <begin position="27"/>
        <end position="77"/>
    </location>
</feature>
<feature type="compositionally biased region" description="Basic and acidic residues" evidence="5">
    <location>
        <begin position="27"/>
        <end position="44"/>
    </location>
</feature>
<evidence type="ECO:0000256" key="2">
    <source>
        <dbReference type="ARBA" id="ARBA00022771"/>
    </source>
</evidence>
<dbReference type="Proteomes" id="UP000663887">
    <property type="component" value="Unassembled WGS sequence"/>
</dbReference>
<dbReference type="Proteomes" id="UP000663834">
    <property type="component" value="Unassembled WGS sequence"/>
</dbReference>
<evidence type="ECO:0000313" key="11">
    <source>
        <dbReference type="EMBL" id="CAF3739634.1"/>
    </source>
</evidence>
<dbReference type="EMBL" id="CAJNRG010004414">
    <property type="protein sequence ID" value="CAF2066126.1"/>
    <property type="molecule type" value="Genomic_DNA"/>
</dbReference>
<dbReference type="InterPro" id="IPR011029">
    <property type="entry name" value="DEATH-like_dom_sf"/>
</dbReference>
<dbReference type="Proteomes" id="UP000663855">
    <property type="component" value="Unassembled WGS sequence"/>
</dbReference>
<evidence type="ECO:0000313" key="13">
    <source>
        <dbReference type="EMBL" id="CAF4140378.1"/>
    </source>
</evidence>
<dbReference type="InterPro" id="IPR001841">
    <property type="entry name" value="Znf_RING"/>
</dbReference>
<comment type="caution">
    <text evidence="8">The sequence shown here is derived from an EMBL/GenBank/DDBJ whole genome shotgun (WGS) entry which is preliminary data.</text>
</comment>
<evidence type="ECO:0000259" key="6">
    <source>
        <dbReference type="PROSITE" id="PS50089"/>
    </source>
</evidence>
<dbReference type="Proteomes" id="UP000663842">
    <property type="component" value="Unassembled WGS sequence"/>
</dbReference>
<dbReference type="PANTHER" id="PTHR12183:SF32">
    <property type="entry name" value="MITOCHONDRIAL E3 UBIQUITIN PROTEIN LIGASE 1"/>
    <property type="match status" value="1"/>
</dbReference>
<dbReference type="EMBL" id="CAJNOW010011089">
    <property type="protein sequence ID" value="CAF1593066.1"/>
    <property type="molecule type" value="Genomic_DNA"/>
</dbReference>
<dbReference type="EMBL" id="CAJNRE010016296">
    <property type="protein sequence ID" value="CAF2145090.1"/>
    <property type="molecule type" value="Genomic_DNA"/>
</dbReference>
<evidence type="ECO:0000256" key="4">
    <source>
        <dbReference type="PROSITE-ProRule" id="PRU00175"/>
    </source>
</evidence>
<evidence type="ECO:0000313" key="8">
    <source>
        <dbReference type="EMBL" id="CAF1598823.1"/>
    </source>
</evidence>
<keyword evidence="2 4" id="KW-0863">Zinc-finger</keyword>
<proteinExistence type="predicted"/>
<evidence type="ECO:0000313" key="12">
    <source>
        <dbReference type="EMBL" id="CAF3869571.1"/>
    </source>
</evidence>
<dbReference type="GO" id="GO:0016567">
    <property type="term" value="P:protein ubiquitination"/>
    <property type="evidence" value="ECO:0007669"/>
    <property type="project" value="TreeGrafter"/>
</dbReference>
<organism evidence="8 15">
    <name type="scientific">Rotaria magnacalcarata</name>
    <dbReference type="NCBI Taxonomy" id="392030"/>
    <lineage>
        <taxon>Eukaryota</taxon>
        <taxon>Metazoa</taxon>
        <taxon>Spiralia</taxon>
        <taxon>Gnathifera</taxon>
        <taxon>Rotifera</taxon>
        <taxon>Eurotatoria</taxon>
        <taxon>Bdelloidea</taxon>
        <taxon>Philodinida</taxon>
        <taxon>Philodinidae</taxon>
        <taxon>Rotaria</taxon>
    </lineage>
</organism>
<dbReference type="SUPFAM" id="SSF57850">
    <property type="entry name" value="RING/U-box"/>
    <property type="match status" value="1"/>
</dbReference>
<dbReference type="Proteomes" id="UP000681720">
    <property type="component" value="Unassembled WGS sequence"/>
</dbReference>
<dbReference type="AlphaFoldDB" id="A0A816AKT1"/>
<dbReference type="GO" id="GO:0008270">
    <property type="term" value="F:zinc ion binding"/>
    <property type="evidence" value="ECO:0007669"/>
    <property type="project" value="UniProtKB-KW"/>
</dbReference>
<evidence type="ECO:0000256" key="5">
    <source>
        <dbReference type="SAM" id="MobiDB-lite"/>
    </source>
</evidence>
<dbReference type="Proteomes" id="UP000676336">
    <property type="component" value="Unassembled WGS sequence"/>
</dbReference>
<keyword evidence="3" id="KW-0862">Zinc</keyword>
<dbReference type="Proteomes" id="UP000663824">
    <property type="component" value="Unassembled WGS sequence"/>
</dbReference>
<dbReference type="SMART" id="SM00184">
    <property type="entry name" value="RING"/>
    <property type="match status" value="1"/>
</dbReference>
<keyword evidence="1" id="KW-0479">Metal-binding</keyword>
<dbReference type="EMBL" id="CAJOBJ010009521">
    <property type="protein sequence ID" value="CAF4140378.1"/>
    <property type="molecule type" value="Genomic_DNA"/>
</dbReference>
<dbReference type="Gene3D" id="1.10.1170.10">
    <property type="entry name" value="Inhibitor Of Apoptosis Protein (2mihbC-IAP-1), Chain A"/>
    <property type="match status" value="1"/>
</dbReference>
<name>A0A816AKT1_9BILA</name>
<dbReference type="PANTHER" id="PTHR12183">
    <property type="entry name" value="MITOCHONDRIAL UBIQUITIN LIGASE ACTIVATOR OF NFKB 1"/>
    <property type="match status" value="1"/>
</dbReference>
<feature type="domain" description="RING-type" evidence="6">
    <location>
        <begin position="83"/>
        <end position="118"/>
    </location>
</feature>
<evidence type="ECO:0000313" key="14">
    <source>
        <dbReference type="EMBL" id="CAF4233533.1"/>
    </source>
</evidence>
<gene>
    <name evidence="14" type="ORF">BYL167_LOCUS24879</name>
    <name evidence="8" type="ORF">CJN711_LOCUS34901</name>
    <name evidence="13" type="ORF">GIL414_LOCUS18981</name>
    <name evidence="7" type="ORF">KQP761_LOCUS21409</name>
    <name evidence="10" type="ORF">MBJ925_LOCUS30163</name>
    <name evidence="12" type="ORF">SMN809_LOCUS5008</name>
    <name evidence="11" type="ORF">UXM345_LOCUS1344</name>
    <name evidence="9" type="ORF">XDN619_LOCUS11539</name>
</gene>